<dbReference type="InterPro" id="IPR058922">
    <property type="entry name" value="WHD_DRP"/>
</dbReference>
<dbReference type="Proteomes" id="UP001280121">
    <property type="component" value="Unassembled WGS sequence"/>
</dbReference>
<name>A0AAD9TUM4_9ROSI</name>
<sequence length="212" mass="24614">MQQNSFGSGSIREQVRDDEIWSKSMKEDKILPELVLSYYLMPRHLKQCFSYCSVFPKGYGLNNVILIQFWMAHGVLQSNENEEPESIGMRYINELRSRSFLQNFDQDFDFLYFQMPHDVHELATKIAKNECFVIGHPNSFYSSNRSWRHLSVVDASAVREESSSRNKLMRSILFFGMRPSQSVVESCISSFPNLRVLDLRNYGMEVLPGSIA</sequence>
<dbReference type="Pfam" id="PF23559">
    <property type="entry name" value="WHD_DRP"/>
    <property type="match status" value="1"/>
</dbReference>
<evidence type="ECO:0000313" key="3">
    <source>
        <dbReference type="EMBL" id="KAK2642549.1"/>
    </source>
</evidence>
<proteinExistence type="predicted"/>
<evidence type="ECO:0000313" key="4">
    <source>
        <dbReference type="Proteomes" id="UP001280121"/>
    </source>
</evidence>
<accession>A0AAD9TUM4</accession>
<dbReference type="InterPro" id="IPR036388">
    <property type="entry name" value="WH-like_DNA-bd_sf"/>
</dbReference>
<evidence type="ECO:0000259" key="2">
    <source>
        <dbReference type="Pfam" id="PF23559"/>
    </source>
</evidence>
<reference evidence="3" key="1">
    <citation type="journal article" date="2023" name="Plant J.">
        <title>Genome sequences and population genomics provide insights into the demographic history, inbreeding, and mutation load of two 'living fossil' tree species of Dipteronia.</title>
        <authorList>
            <person name="Feng Y."/>
            <person name="Comes H.P."/>
            <person name="Chen J."/>
            <person name="Zhu S."/>
            <person name="Lu R."/>
            <person name="Zhang X."/>
            <person name="Li P."/>
            <person name="Qiu J."/>
            <person name="Olsen K.M."/>
            <person name="Qiu Y."/>
        </authorList>
    </citation>
    <scope>NUCLEOTIDE SEQUENCE</scope>
    <source>
        <strain evidence="3">KIB01</strain>
    </source>
</reference>
<dbReference type="InterPro" id="IPR044974">
    <property type="entry name" value="Disease_R_plants"/>
</dbReference>
<organism evidence="3 4">
    <name type="scientific">Dipteronia dyeriana</name>
    <dbReference type="NCBI Taxonomy" id="168575"/>
    <lineage>
        <taxon>Eukaryota</taxon>
        <taxon>Viridiplantae</taxon>
        <taxon>Streptophyta</taxon>
        <taxon>Embryophyta</taxon>
        <taxon>Tracheophyta</taxon>
        <taxon>Spermatophyta</taxon>
        <taxon>Magnoliopsida</taxon>
        <taxon>eudicotyledons</taxon>
        <taxon>Gunneridae</taxon>
        <taxon>Pentapetalae</taxon>
        <taxon>rosids</taxon>
        <taxon>malvids</taxon>
        <taxon>Sapindales</taxon>
        <taxon>Sapindaceae</taxon>
        <taxon>Hippocastanoideae</taxon>
        <taxon>Acereae</taxon>
        <taxon>Dipteronia</taxon>
    </lineage>
</organism>
<dbReference type="PANTHER" id="PTHR23155:SF1060">
    <property type="entry name" value="NBS-LRR DISEASE RESISTANCE PROTEIN"/>
    <property type="match status" value="1"/>
</dbReference>
<protein>
    <recommendedName>
        <fullName evidence="2">Disease resistance protein winged helix domain-containing protein</fullName>
    </recommendedName>
</protein>
<comment type="caution">
    <text evidence="3">The sequence shown here is derived from an EMBL/GenBank/DDBJ whole genome shotgun (WGS) entry which is preliminary data.</text>
</comment>
<dbReference type="EMBL" id="JANJYI010000007">
    <property type="protein sequence ID" value="KAK2642549.1"/>
    <property type="molecule type" value="Genomic_DNA"/>
</dbReference>
<evidence type="ECO:0000256" key="1">
    <source>
        <dbReference type="ARBA" id="ARBA00022737"/>
    </source>
</evidence>
<keyword evidence="1" id="KW-0677">Repeat</keyword>
<dbReference type="Gene3D" id="1.10.10.10">
    <property type="entry name" value="Winged helix-like DNA-binding domain superfamily/Winged helix DNA-binding domain"/>
    <property type="match status" value="1"/>
</dbReference>
<feature type="domain" description="Disease resistance protein winged helix" evidence="2">
    <location>
        <begin position="54"/>
        <end position="123"/>
    </location>
</feature>
<dbReference type="GO" id="GO:0098542">
    <property type="term" value="P:defense response to other organism"/>
    <property type="evidence" value="ECO:0007669"/>
    <property type="project" value="TreeGrafter"/>
</dbReference>
<keyword evidence="4" id="KW-1185">Reference proteome</keyword>
<dbReference type="AlphaFoldDB" id="A0AAD9TUM4"/>
<dbReference type="PANTHER" id="PTHR23155">
    <property type="entry name" value="DISEASE RESISTANCE PROTEIN RP"/>
    <property type="match status" value="1"/>
</dbReference>
<gene>
    <name evidence="3" type="ORF">Ddye_024312</name>
</gene>